<proteinExistence type="predicted"/>
<protein>
    <recommendedName>
        <fullName evidence="4">Prepilin-type N-terminal cleavage/methylation domain-containing protein</fullName>
    </recommendedName>
</protein>
<feature type="transmembrane region" description="Helical" evidence="1">
    <location>
        <begin position="20"/>
        <end position="37"/>
    </location>
</feature>
<keyword evidence="3" id="KW-1185">Reference proteome</keyword>
<evidence type="ECO:0000256" key="1">
    <source>
        <dbReference type="SAM" id="Phobius"/>
    </source>
</evidence>
<dbReference type="AlphaFoldDB" id="A0A2S9XXP1"/>
<sequence length="200" mass="21963">MGTPERKSRGSEAGFTMAEVMVALIVFIVAVVGLVAMESRGIEAQRASMETREGERIAQEIMAELMATSFDELIEFDFAGAQNPALPYDDVDLDTWELRDYGAVPNATGERAPGVRADFYWVGRRVDRWPTGGAGTPDAVQLEVTVLWLDYTNPAFPPPSDVDVDDLVSDNLDPASPEFSPWVRGVQLRTVRVNDAREPG</sequence>
<dbReference type="Proteomes" id="UP000237968">
    <property type="component" value="Unassembled WGS sequence"/>
</dbReference>
<evidence type="ECO:0000313" key="3">
    <source>
        <dbReference type="Proteomes" id="UP000237968"/>
    </source>
</evidence>
<accession>A0A2S9XXP1</accession>
<evidence type="ECO:0000313" key="2">
    <source>
        <dbReference type="EMBL" id="PRP97626.1"/>
    </source>
</evidence>
<keyword evidence="1" id="KW-1133">Transmembrane helix</keyword>
<reference evidence="2 3" key="1">
    <citation type="submission" date="2018-03" db="EMBL/GenBank/DDBJ databases">
        <title>Draft Genome Sequences of the Obligatory Marine Myxobacteria Enhygromyxa salina SWB005.</title>
        <authorList>
            <person name="Poehlein A."/>
            <person name="Moghaddam J.A."/>
            <person name="Harms H."/>
            <person name="Alanjari M."/>
            <person name="Koenig G.M."/>
            <person name="Daniel R."/>
            <person name="Schaeberle T.F."/>
        </authorList>
    </citation>
    <scope>NUCLEOTIDE SEQUENCE [LARGE SCALE GENOMIC DNA]</scope>
    <source>
        <strain evidence="2 3">SWB005</strain>
    </source>
</reference>
<keyword evidence="1" id="KW-0472">Membrane</keyword>
<keyword evidence="1" id="KW-0812">Transmembrane</keyword>
<name>A0A2S9XXP1_9BACT</name>
<evidence type="ECO:0008006" key="4">
    <source>
        <dbReference type="Google" id="ProtNLM"/>
    </source>
</evidence>
<dbReference type="EMBL" id="PVNK01000151">
    <property type="protein sequence ID" value="PRP97626.1"/>
    <property type="molecule type" value="Genomic_DNA"/>
</dbReference>
<gene>
    <name evidence="2" type="ORF">ENSA5_32360</name>
</gene>
<organism evidence="2 3">
    <name type="scientific">Enhygromyxa salina</name>
    <dbReference type="NCBI Taxonomy" id="215803"/>
    <lineage>
        <taxon>Bacteria</taxon>
        <taxon>Pseudomonadati</taxon>
        <taxon>Myxococcota</taxon>
        <taxon>Polyangia</taxon>
        <taxon>Nannocystales</taxon>
        <taxon>Nannocystaceae</taxon>
        <taxon>Enhygromyxa</taxon>
    </lineage>
</organism>
<comment type="caution">
    <text evidence="2">The sequence shown here is derived from an EMBL/GenBank/DDBJ whole genome shotgun (WGS) entry which is preliminary data.</text>
</comment>